<reference evidence="3" key="1">
    <citation type="journal article" date="2014" name="Int. J. Syst. Evol. Microbiol.">
        <title>Complete genome sequence of Corynebacterium casei LMG S-19264T (=DSM 44701T), isolated from a smear-ripened cheese.</title>
        <authorList>
            <consortium name="US DOE Joint Genome Institute (JGI-PGF)"/>
            <person name="Walter F."/>
            <person name="Albersmeier A."/>
            <person name="Kalinowski J."/>
            <person name="Ruckert C."/>
        </authorList>
    </citation>
    <scope>NUCLEOTIDE SEQUENCE</scope>
    <source>
        <strain evidence="3">JCM 3131</strain>
    </source>
</reference>
<evidence type="ECO:0008006" key="5">
    <source>
        <dbReference type="Google" id="ProtNLM"/>
    </source>
</evidence>
<protein>
    <recommendedName>
        <fullName evidence="5">Integral membrane protein</fullName>
    </recommendedName>
</protein>
<dbReference type="EMBL" id="BMQK01000001">
    <property type="protein sequence ID" value="GGQ41739.1"/>
    <property type="molecule type" value="Genomic_DNA"/>
</dbReference>
<dbReference type="Proteomes" id="UP000620156">
    <property type="component" value="Unassembled WGS sequence"/>
</dbReference>
<keyword evidence="2" id="KW-0472">Membrane</keyword>
<feature type="transmembrane region" description="Helical" evidence="2">
    <location>
        <begin position="348"/>
        <end position="369"/>
    </location>
</feature>
<feature type="region of interest" description="Disordered" evidence="1">
    <location>
        <begin position="1"/>
        <end position="80"/>
    </location>
</feature>
<evidence type="ECO:0000313" key="3">
    <source>
        <dbReference type="EMBL" id="GGQ41739.1"/>
    </source>
</evidence>
<keyword evidence="2" id="KW-1133">Transmembrane helix</keyword>
<feature type="compositionally biased region" description="Basic and acidic residues" evidence="1">
    <location>
        <begin position="19"/>
        <end position="58"/>
    </location>
</feature>
<feature type="transmembrane region" description="Helical" evidence="2">
    <location>
        <begin position="389"/>
        <end position="408"/>
    </location>
</feature>
<evidence type="ECO:0000256" key="2">
    <source>
        <dbReference type="SAM" id="Phobius"/>
    </source>
</evidence>
<proteinExistence type="predicted"/>
<feature type="transmembrane region" description="Helical" evidence="2">
    <location>
        <begin position="251"/>
        <end position="273"/>
    </location>
</feature>
<accession>A0A918B7L7</accession>
<feature type="transmembrane region" description="Helical" evidence="2">
    <location>
        <begin position="294"/>
        <end position="318"/>
    </location>
</feature>
<keyword evidence="2" id="KW-0812">Transmembrane</keyword>
<reference evidence="3" key="2">
    <citation type="submission" date="2020-09" db="EMBL/GenBank/DDBJ databases">
        <authorList>
            <person name="Sun Q."/>
            <person name="Ohkuma M."/>
        </authorList>
    </citation>
    <scope>NUCLEOTIDE SEQUENCE</scope>
    <source>
        <strain evidence="3">JCM 3131</strain>
    </source>
</reference>
<keyword evidence="4" id="KW-1185">Reference proteome</keyword>
<evidence type="ECO:0000256" key="1">
    <source>
        <dbReference type="SAM" id="MobiDB-lite"/>
    </source>
</evidence>
<gene>
    <name evidence="3" type="ORF">GCM10010145_07740</name>
</gene>
<sequence>MNERGPVAVPTAEGEAKEDETREDKAREDRVKGGGTRGDEAREDRVKGGGTREDEAAKGADATPQPPATSSPRSDSADPVKALLHRHRALCERAVDPLEIAARLEAHGMTDRTAARFRHRDVFSLAEELYARVPRVEETRTPEREVAGAPDALTGWTVLALLPGALCAVTLGGAYLTEGRPRLVTAAVGAVAVLLGLRASLHRGPSHARRTRPTGSAGTATCWLLAYALCGDGLLGAALDGGPDGPWPLATASVLALALAWAPATWCAGLFAVRARRGLAASRSLGEFADFVRPLLLGVSAVFLSALAALLALCGAVLHEPVAHAGAGSLGALLFLARLLIAHGCPRLPAAVLNSAATFEAAALATVLIGRLPGCSILTVPVETAVGAWGPGAVPALACGPAALGLLIHATRTLTRATVHTTPLGTP</sequence>
<feature type="transmembrane region" description="Helical" evidence="2">
    <location>
        <begin position="324"/>
        <end position="341"/>
    </location>
</feature>
<name>A0A918B7L7_9ACTN</name>
<feature type="transmembrane region" description="Helical" evidence="2">
    <location>
        <begin position="183"/>
        <end position="201"/>
    </location>
</feature>
<dbReference type="AlphaFoldDB" id="A0A918B7L7"/>
<feature type="transmembrane region" description="Helical" evidence="2">
    <location>
        <begin position="222"/>
        <end position="239"/>
    </location>
</feature>
<comment type="caution">
    <text evidence="3">The sequence shown here is derived from an EMBL/GenBank/DDBJ whole genome shotgun (WGS) entry which is preliminary data.</text>
</comment>
<feature type="transmembrane region" description="Helical" evidence="2">
    <location>
        <begin position="153"/>
        <end position="177"/>
    </location>
</feature>
<evidence type="ECO:0000313" key="4">
    <source>
        <dbReference type="Proteomes" id="UP000620156"/>
    </source>
</evidence>
<organism evidence="3 4">
    <name type="scientific">Streptomyces ruber</name>
    <dbReference type="NCBI Taxonomy" id="83378"/>
    <lineage>
        <taxon>Bacteria</taxon>
        <taxon>Bacillati</taxon>
        <taxon>Actinomycetota</taxon>
        <taxon>Actinomycetes</taxon>
        <taxon>Kitasatosporales</taxon>
        <taxon>Streptomycetaceae</taxon>
        <taxon>Streptomyces</taxon>
    </lineage>
</organism>